<evidence type="ECO:0000313" key="11">
    <source>
        <dbReference type="Proteomes" id="UP001152876"/>
    </source>
</evidence>
<evidence type="ECO:0000256" key="8">
    <source>
        <dbReference type="SAM" id="Phobius"/>
    </source>
</evidence>
<dbReference type="GO" id="GO:0016413">
    <property type="term" value="F:O-acetyltransferase activity"/>
    <property type="evidence" value="ECO:0007669"/>
    <property type="project" value="TreeGrafter"/>
</dbReference>
<dbReference type="Proteomes" id="UP001152876">
    <property type="component" value="Unassembled WGS sequence"/>
</dbReference>
<organism evidence="10 11">
    <name type="scientific">Hydrogenophaga taeniospiralis CCUG 15921</name>
    <dbReference type="NCBI Taxonomy" id="1281780"/>
    <lineage>
        <taxon>Bacteria</taxon>
        <taxon>Pseudomonadati</taxon>
        <taxon>Pseudomonadota</taxon>
        <taxon>Betaproteobacteria</taxon>
        <taxon>Burkholderiales</taxon>
        <taxon>Comamonadaceae</taxon>
        <taxon>Hydrogenophaga</taxon>
    </lineage>
</organism>
<dbReference type="OrthoDB" id="6064642at2"/>
<feature type="transmembrane region" description="Helical" evidence="8">
    <location>
        <begin position="329"/>
        <end position="351"/>
    </location>
</feature>
<evidence type="ECO:0000256" key="5">
    <source>
        <dbReference type="ARBA" id="ARBA00022989"/>
    </source>
</evidence>
<keyword evidence="6 8" id="KW-0472">Membrane</keyword>
<dbReference type="EMBL" id="AOGK01000009">
    <property type="protein sequence ID" value="MDG5975939.1"/>
    <property type="molecule type" value="Genomic_DNA"/>
</dbReference>
<feature type="transmembrane region" description="Helical" evidence="8">
    <location>
        <begin position="197"/>
        <end position="218"/>
    </location>
</feature>
<evidence type="ECO:0000256" key="4">
    <source>
        <dbReference type="ARBA" id="ARBA00022692"/>
    </source>
</evidence>
<gene>
    <name evidence="10" type="ORF">H010_11784</name>
</gene>
<name>A0A9X4NTP2_9BURK</name>
<feature type="transmembrane region" description="Helical" evidence="8">
    <location>
        <begin position="259"/>
        <end position="279"/>
    </location>
</feature>
<evidence type="ECO:0000259" key="9">
    <source>
        <dbReference type="Pfam" id="PF01757"/>
    </source>
</evidence>
<keyword evidence="4 8" id="KW-0812">Transmembrane</keyword>
<dbReference type="Pfam" id="PF01757">
    <property type="entry name" value="Acyl_transf_3"/>
    <property type="match status" value="1"/>
</dbReference>
<feature type="transmembrane region" description="Helical" evidence="8">
    <location>
        <begin position="299"/>
        <end position="317"/>
    </location>
</feature>
<evidence type="ECO:0000256" key="7">
    <source>
        <dbReference type="SAM" id="MobiDB-lite"/>
    </source>
</evidence>
<feature type="transmembrane region" description="Helical" evidence="8">
    <location>
        <begin position="230"/>
        <end position="247"/>
    </location>
</feature>
<sequence length="391" mass="42667">MSAALGRSQASSHRSPQGEGTPVNPTVSDTIRLARILCILLLVYAHAQPYQPGVPESLLSPMGLIHYTRQLLGHTSVPLLSLISGYLLARTLSARPYMEELSHKWFSLIVPLVLWNLITIAKEYVESGFTTVPALHEWPNAVLAITAQPAMTPLYFLRDAFVCFLISPAFIYLARKLPGTTAAALLLNALLNMDGVLFINSAIPLFYFAGCVLLVRKIPIPTQAMPREPVWAAGLAMVLLSAAPFYLPPAWGVSDPQSVAYAAVDIALRAAGCVVFWSVASRLLHGRTGNVLLQFEPMAFFIFCAHGMAIGLWWMAIDRLGYADVTPIFLSYFAISPLLALVVCVMAVWSIRWVTPSGLSLLMGGRIPNNQQMASMIKPLGRRHLARTTGA</sequence>
<dbReference type="PANTHER" id="PTHR40074:SF2">
    <property type="entry name" value="O-ACETYLTRANSFERASE WECH"/>
    <property type="match status" value="1"/>
</dbReference>
<dbReference type="InterPro" id="IPR002656">
    <property type="entry name" value="Acyl_transf_3_dom"/>
</dbReference>
<accession>A0A9X4NTP2</accession>
<evidence type="ECO:0000256" key="6">
    <source>
        <dbReference type="ARBA" id="ARBA00023136"/>
    </source>
</evidence>
<comment type="similarity">
    <text evidence="2">Belongs to the acyltransferase 3 family.</text>
</comment>
<keyword evidence="5 8" id="KW-1133">Transmembrane helix</keyword>
<dbReference type="AlphaFoldDB" id="A0A9X4NTP2"/>
<protein>
    <recommendedName>
        <fullName evidence="9">Acyltransferase 3 domain-containing protein</fullName>
    </recommendedName>
</protein>
<dbReference type="PANTHER" id="PTHR40074">
    <property type="entry name" value="O-ACETYLTRANSFERASE WECH"/>
    <property type="match status" value="1"/>
</dbReference>
<evidence type="ECO:0000313" key="10">
    <source>
        <dbReference type="EMBL" id="MDG5975939.1"/>
    </source>
</evidence>
<proteinExistence type="inferred from homology"/>
<evidence type="ECO:0000256" key="2">
    <source>
        <dbReference type="ARBA" id="ARBA00007400"/>
    </source>
</evidence>
<feature type="region of interest" description="Disordered" evidence="7">
    <location>
        <begin position="1"/>
        <end position="25"/>
    </location>
</feature>
<dbReference type="GO" id="GO:0009246">
    <property type="term" value="P:enterobacterial common antigen biosynthetic process"/>
    <property type="evidence" value="ECO:0007669"/>
    <property type="project" value="TreeGrafter"/>
</dbReference>
<reference evidence="10" key="1">
    <citation type="submission" date="2013-01" db="EMBL/GenBank/DDBJ databases">
        <title>Genome draft of Hydrogenophaga taeniospiralis 2K1.</title>
        <authorList>
            <person name="Gomila M."/>
            <person name="Lalucat J."/>
        </authorList>
    </citation>
    <scope>NUCLEOTIDE SEQUENCE</scope>
    <source>
        <strain evidence="10">CCUG 15921</strain>
    </source>
</reference>
<dbReference type="RefSeq" id="WP_068175850.1">
    <property type="nucleotide sequence ID" value="NZ_AOGK01000009.1"/>
</dbReference>
<comment type="subcellular location">
    <subcellularLocation>
        <location evidence="1">Cell membrane</location>
        <topology evidence="1">Multi-pass membrane protein</topology>
    </subcellularLocation>
</comment>
<evidence type="ECO:0000256" key="1">
    <source>
        <dbReference type="ARBA" id="ARBA00004651"/>
    </source>
</evidence>
<feature type="domain" description="Acyltransferase 3" evidence="9">
    <location>
        <begin position="31"/>
        <end position="345"/>
    </location>
</feature>
<dbReference type="GO" id="GO:0005886">
    <property type="term" value="C:plasma membrane"/>
    <property type="evidence" value="ECO:0007669"/>
    <property type="project" value="UniProtKB-SubCell"/>
</dbReference>
<keyword evidence="11" id="KW-1185">Reference proteome</keyword>
<evidence type="ECO:0000256" key="3">
    <source>
        <dbReference type="ARBA" id="ARBA00022475"/>
    </source>
</evidence>
<keyword evidence="3" id="KW-1003">Cell membrane</keyword>
<comment type="caution">
    <text evidence="10">The sequence shown here is derived from an EMBL/GenBank/DDBJ whole genome shotgun (WGS) entry which is preliminary data.</text>
</comment>